<evidence type="ECO:0000313" key="2">
    <source>
        <dbReference type="Proteomes" id="UP001148629"/>
    </source>
</evidence>
<dbReference type="EMBL" id="JANRMS010000034">
    <property type="protein sequence ID" value="KAJ3548972.1"/>
    <property type="molecule type" value="Genomic_DNA"/>
</dbReference>
<proteinExistence type="predicted"/>
<organism evidence="1 2">
    <name type="scientific">Fusarium decemcellulare</name>
    <dbReference type="NCBI Taxonomy" id="57161"/>
    <lineage>
        <taxon>Eukaryota</taxon>
        <taxon>Fungi</taxon>
        <taxon>Dikarya</taxon>
        <taxon>Ascomycota</taxon>
        <taxon>Pezizomycotina</taxon>
        <taxon>Sordariomycetes</taxon>
        <taxon>Hypocreomycetidae</taxon>
        <taxon>Hypocreales</taxon>
        <taxon>Nectriaceae</taxon>
        <taxon>Fusarium</taxon>
        <taxon>Fusarium decemcellulare species complex</taxon>
    </lineage>
</organism>
<gene>
    <name evidence="1" type="ORF">NM208_g731</name>
</gene>
<protein>
    <submittedName>
        <fullName evidence="1">Uncharacterized protein</fullName>
    </submittedName>
</protein>
<comment type="caution">
    <text evidence="1">The sequence shown here is derived from an EMBL/GenBank/DDBJ whole genome shotgun (WGS) entry which is preliminary data.</text>
</comment>
<keyword evidence="2" id="KW-1185">Reference proteome</keyword>
<sequence length="132" mass="15033">MACDSRFRVDAQPQAMEQQTKGDYEQDLAPPLCLQIRRISTNTAPSPKNSAAMDVDLRLRLKQPTDIKEKQWQSFYIELPAGWRRMVRGVTLTRAIGRSLCWNASGASELWRTSIPARWRGGEDLVKPQTES</sequence>
<dbReference type="Proteomes" id="UP001148629">
    <property type="component" value="Unassembled WGS sequence"/>
</dbReference>
<evidence type="ECO:0000313" key="1">
    <source>
        <dbReference type="EMBL" id="KAJ3548972.1"/>
    </source>
</evidence>
<name>A0ACC1SYA6_9HYPO</name>
<accession>A0ACC1SYA6</accession>
<reference evidence="1" key="1">
    <citation type="submission" date="2022-08" db="EMBL/GenBank/DDBJ databases">
        <title>Genome Sequence of Fusarium decemcellulare.</title>
        <authorList>
            <person name="Buettner E."/>
        </authorList>
    </citation>
    <scope>NUCLEOTIDE SEQUENCE</scope>
    <source>
        <strain evidence="1">Babe19</strain>
    </source>
</reference>